<reference evidence="3 4" key="1">
    <citation type="submission" date="2022-05" db="EMBL/GenBank/DDBJ databases">
        <title>Flavobacterium sp., isolated from activated sludge.</title>
        <authorList>
            <person name="Ran Q."/>
        </authorList>
    </citation>
    <scope>NUCLEOTIDE SEQUENCE [LARGE SCALE GENOMIC DNA]</scope>
    <source>
        <strain evidence="3 4">HXWNR69</strain>
    </source>
</reference>
<gene>
    <name evidence="3" type="ORF">NAT47_04840</name>
</gene>
<sequence length="381" mass="43864">MKILLVSIPNHHFFQWANQLKEAGHEVHWFDITDGAGFSNKINWVTQYAGWKLRWNFPFRHRVKKHFPFLYQRIQHINERSVSSTFNRLVTNLQPDVIHVFEMQLSGYPIFSVLEQYPHIPLIYSSWGSDMFQYERLGLTTSFVKQFLNRVDYLITDCNRDYQKALQLGFKNKFLGVFPGNGGVAFIKEAILEPSDRTIIMVKGYEDGVGKALVVLRAIVKYAPQIMNHYKLVVYSADEAVVQYLNASSFYSKHEVTVFSRATYIPNHQLLTYMGQSTLHIANSISDGMPNVVLEAMGMGAFPIQSNPGNVTEEVITHGKNGLLIESPLDEQEIARLIIMALDDFAMRESAQEYNTAYMHQQYDRLQLKAKIVALYSQIYN</sequence>
<dbReference type="EMBL" id="JAMLJN010000003">
    <property type="protein sequence ID" value="MCL9769737.1"/>
    <property type="molecule type" value="Genomic_DNA"/>
</dbReference>
<dbReference type="PANTHER" id="PTHR12526">
    <property type="entry name" value="GLYCOSYLTRANSFERASE"/>
    <property type="match status" value="1"/>
</dbReference>
<dbReference type="RefSeq" id="WP_250580840.1">
    <property type="nucleotide sequence ID" value="NZ_JAMLJN010000003.1"/>
</dbReference>
<evidence type="ECO:0000259" key="1">
    <source>
        <dbReference type="Pfam" id="PF00534"/>
    </source>
</evidence>
<dbReference type="InterPro" id="IPR028098">
    <property type="entry name" value="Glyco_trans_4-like_N"/>
</dbReference>
<feature type="domain" description="Glycosyltransferase subfamily 4-like N-terminal" evidence="2">
    <location>
        <begin position="12"/>
        <end position="172"/>
    </location>
</feature>
<comment type="caution">
    <text evidence="3">The sequence shown here is derived from an EMBL/GenBank/DDBJ whole genome shotgun (WGS) entry which is preliminary data.</text>
</comment>
<evidence type="ECO:0000259" key="2">
    <source>
        <dbReference type="Pfam" id="PF13439"/>
    </source>
</evidence>
<feature type="domain" description="Glycosyl transferase family 1" evidence="1">
    <location>
        <begin position="264"/>
        <end position="355"/>
    </location>
</feature>
<dbReference type="Proteomes" id="UP001203342">
    <property type="component" value="Unassembled WGS sequence"/>
</dbReference>
<dbReference type="SUPFAM" id="SSF53756">
    <property type="entry name" value="UDP-Glycosyltransferase/glycogen phosphorylase"/>
    <property type="match status" value="1"/>
</dbReference>
<accession>A0ABT0TFQ9</accession>
<evidence type="ECO:0000313" key="4">
    <source>
        <dbReference type="Proteomes" id="UP001203342"/>
    </source>
</evidence>
<dbReference type="CDD" id="cd03801">
    <property type="entry name" value="GT4_PimA-like"/>
    <property type="match status" value="1"/>
</dbReference>
<name>A0ABT0TFQ9_9FLAO</name>
<dbReference type="Gene3D" id="3.40.50.2000">
    <property type="entry name" value="Glycogen Phosphorylase B"/>
    <property type="match status" value="2"/>
</dbReference>
<dbReference type="Pfam" id="PF00534">
    <property type="entry name" value="Glycos_transf_1"/>
    <property type="match status" value="1"/>
</dbReference>
<keyword evidence="4" id="KW-1185">Reference proteome</keyword>
<organism evidence="3 4">
    <name type="scientific">Flavobacterium fragile</name>
    <dbReference type="NCBI Taxonomy" id="2949085"/>
    <lineage>
        <taxon>Bacteria</taxon>
        <taxon>Pseudomonadati</taxon>
        <taxon>Bacteroidota</taxon>
        <taxon>Flavobacteriia</taxon>
        <taxon>Flavobacteriales</taxon>
        <taxon>Flavobacteriaceae</taxon>
        <taxon>Flavobacterium</taxon>
    </lineage>
</organism>
<dbReference type="Pfam" id="PF13439">
    <property type="entry name" value="Glyco_transf_4"/>
    <property type="match status" value="1"/>
</dbReference>
<protein>
    <submittedName>
        <fullName evidence="3">Glycosyltransferase family 4 protein</fullName>
    </submittedName>
</protein>
<proteinExistence type="predicted"/>
<dbReference type="InterPro" id="IPR001296">
    <property type="entry name" value="Glyco_trans_1"/>
</dbReference>
<evidence type="ECO:0000313" key="3">
    <source>
        <dbReference type="EMBL" id="MCL9769737.1"/>
    </source>
</evidence>